<reference evidence="2" key="1">
    <citation type="journal article" date="2015" name="Nature">
        <title>Complex archaea that bridge the gap between prokaryotes and eukaryotes.</title>
        <authorList>
            <person name="Spang A."/>
            <person name="Saw J.H."/>
            <person name="Jorgensen S.L."/>
            <person name="Zaremba-Niedzwiedzka K."/>
            <person name="Martijn J."/>
            <person name="Lind A.E."/>
            <person name="van Eijk R."/>
            <person name="Schleper C."/>
            <person name="Guy L."/>
            <person name="Ettema T.J."/>
        </authorList>
    </citation>
    <scope>NUCLEOTIDE SEQUENCE</scope>
</reference>
<evidence type="ECO:0000256" key="1">
    <source>
        <dbReference type="SAM" id="Phobius"/>
    </source>
</evidence>
<sequence>MSDYLITGLSDSMGYIVEDLMQFFANLTNGWVVMLLFLTVGFIIFIYFRFFSDIVSFRFFEQA</sequence>
<organism evidence="2">
    <name type="scientific">marine sediment metagenome</name>
    <dbReference type="NCBI Taxonomy" id="412755"/>
    <lineage>
        <taxon>unclassified sequences</taxon>
        <taxon>metagenomes</taxon>
        <taxon>ecological metagenomes</taxon>
    </lineage>
</organism>
<evidence type="ECO:0000313" key="2">
    <source>
        <dbReference type="EMBL" id="KKN77138.1"/>
    </source>
</evidence>
<feature type="transmembrane region" description="Helical" evidence="1">
    <location>
        <begin position="30"/>
        <end position="48"/>
    </location>
</feature>
<protein>
    <submittedName>
        <fullName evidence="2">Uncharacterized protein</fullName>
    </submittedName>
</protein>
<keyword evidence="1" id="KW-0472">Membrane</keyword>
<keyword evidence="1" id="KW-0812">Transmembrane</keyword>
<name>A0A0F9WFN7_9ZZZZ</name>
<keyword evidence="1" id="KW-1133">Transmembrane helix</keyword>
<dbReference type="EMBL" id="LAZR01000284">
    <property type="protein sequence ID" value="KKN77138.1"/>
    <property type="molecule type" value="Genomic_DNA"/>
</dbReference>
<gene>
    <name evidence="2" type="ORF">LCGC14_0363340</name>
</gene>
<proteinExistence type="predicted"/>
<accession>A0A0F9WFN7</accession>
<comment type="caution">
    <text evidence="2">The sequence shown here is derived from an EMBL/GenBank/DDBJ whole genome shotgun (WGS) entry which is preliminary data.</text>
</comment>
<dbReference type="AlphaFoldDB" id="A0A0F9WFN7"/>